<name>A0A0F6WC44_9CAUD</name>
<proteinExistence type="predicted"/>
<gene>
    <name evidence="1" type="ORF">PHIM7_354</name>
</gene>
<reference evidence="1 2" key="1">
    <citation type="submission" date="2015-04" db="EMBL/GenBank/DDBJ databases">
        <authorList>
            <person name="Schouten J.T."/>
            <person name="Crockett J.T."/>
            <person name="Hodson T.S."/>
            <person name="Hyde J.R."/>
            <person name="Smith T.A."/>
            <person name="Merrill B.D."/>
            <person name="Crook M.B."/>
            <person name="Griffitts J.S."/>
            <person name="Burnett S.H."/>
            <person name="Grose J.H."/>
            <person name="Breakwell D.P."/>
        </authorList>
    </citation>
    <scope>NUCLEOTIDE SEQUENCE [LARGE SCALE GENOMIC DNA]</scope>
</reference>
<accession>A0A0F6WC44</accession>
<evidence type="ECO:0000313" key="2">
    <source>
        <dbReference type="Proteomes" id="UP000221947"/>
    </source>
</evidence>
<evidence type="ECO:0000313" key="1">
    <source>
        <dbReference type="EMBL" id="AKF12899.1"/>
    </source>
</evidence>
<dbReference type="EMBL" id="KR052480">
    <property type="protein sequence ID" value="AKF12899.1"/>
    <property type="molecule type" value="Genomic_DNA"/>
</dbReference>
<protein>
    <submittedName>
        <fullName evidence="1">Uncharacterized protein</fullName>
    </submittedName>
</protein>
<sequence>MELTKDNFYLFAAKQYDMTLNTTEDDFEADLKRFLYVKRLLNKFKKGQELKTRLILNHIIIIYNCFGEAATPMLFQRMEDLHPELKPFIVALNYMPKKICYENKILYSSDIPMNPEIIAELRKI</sequence>
<keyword evidence="2" id="KW-1185">Reference proteome</keyword>
<organism evidence="1 2">
    <name type="scientific">Sinorhizobium phage phiM7</name>
    <dbReference type="NCBI Taxonomy" id="1647403"/>
    <lineage>
        <taxon>Viruses</taxon>
        <taxon>Duplodnaviria</taxon>
        <taxon>Heunggongvirae</taxon>
        <taxon>Uroviricota</taxon>
        <taxon>Caudoviricetes</taxon>
        <taxon>Emdodecavirus</taxon>
        <taxon>Emdodecavirus M7</taxon>
    </lineage>
</organism>
<dbReference type="Pfam" id="PF23837">
    <property type="entry name" value="DUF7207"/>
    <property type="match status" value="1"/>
</dbReference>
<dbReference type="Proteomes" id="UP000221947">
    <property type="component" value="Segment"/>
</dbReference>
<dbReference type="InterPro" id="IPR055631">
    <property type="entry name" value="DUF7207"/>
</dbReference>